<dbReference type="EMBL" id="SMAD01000011">
    <property type="protein sequence ID" value="TCS85702.1"/>
    <property type="molecule type" value="Genomic_DNA"/>
</dbReference>
<evidence type="ECO:0000256" key="13">
    <source>
        <dbReference type="SAM" id="SignalP"/>
    </source>
</evidence>
<feature type="coiled-coil region" evidence="11">
    <location>
        <begin position="255"/>
        <end position="282"/>
    </location>
</feature>
<evidence type="ECO:0000256" key="4">
    <source>
        <dbReference type="ARBA" id="ARBA00022692"/>
    </source>
</evidence>
<dbReference type="RefSeq" id="WP_132130119.1">
    <property type="nucleotide sequence ID" value="NZ_CP042432.1"/>
</dbReference>
<dbReference type="CDD" id="cd07185">
    <property type="entry name" value="OmpA_C-like"/>
    <property type="match status" value="1"/>
</dbReference>
<keyword evidence="2" id="KW-0813">Transport</keyword>
<sequence>MNKSTIKKIAALSLTATLCSLSLFAQDEPATGTAPKLFEGRNQFRTWSIGLNAGVLAPTVLTGGHNDFSKWEMNLGYGGYIKKQLAPSFSLQADFLRGTLSATSEASPTDAEWTSSTGEYETDLAWQAGLSGTANVGTIDFLRRKNSVDFFVTAGFHFANYTPTVNGTEQGDRTEQVIPVGAGIKFKLGEVVNLDLGYKMHFLNADNVDGTWANHGSFDKYSYGYAGLEFILGNKEKPALEWANPIALMYDELYDETLRQEVEALKGRVSTVEEDLNTLKADEDGDGVSDYFDKEPGSAAGARVDGSGRAMDIDGDGVFDHEDECPTEAGPADNNGCPVEAEIGENTIQFDFDSAEIRPESYGTLDQLAEELSAGSTNVALEGHASAEGTESYNQRLSERRANSVKKYLVNAGVDSGILSTSGYGESRPVASNDTEEGRSQNRRVEIKIQ</sequence>
<gene>
    <name evidence="15" type="ORF">EDD80_111105</name>
</gene>
<dbReference type="PROSITE" id="PS51123">
    <property type="entry name" value="OMPA_2"/>
    <property type="match status" value="1"/>
</dbReference>
<evidence type="ECO:0000256" key="12">
    <source>
        <dbReference type="SAM" id="MobiDB-lite"/>
    </source>
</evidence>
<evidence type="ECO:0000313" key="16">
    <source>
        <dbReference type="Proteomes" id="UP000295807"/>
    </source>
</evidence>
<evidence type="ECO:0000256" key="8">
    <source>
        <dbReference type="ARBA" id="ARBA00023136"/>
    </source>
</evidence>
<comment type="caution">
    <text evidence="15">The sequence shown here is derived from an EMBL/GenBank/DDBJ whole genome shotgun (WGS) entry which is preliminary data.</text>
</comment>
<dbReference type="PANTHER" id="PTHR30329:SF21">
    <property type="entry name" value="LIPOPROTEIN YIAD-RELATED"/>
    <property type="match status" value="1"/>
</dbReference>
<dbReference type="GO" id="GO:0015288">
    <property type="term" value="F:porin activity"/>
    <property type="evidence" value="ECO:0007669"/>
    <property type="project" value="UniProtKB-KW"/>
</dbReference>
<feature type="region of interest" description="Disordered" evidence="12">
    <location>
        <begin position="282"/>
        <end position="307"/>
    </location>
</feature>
<evidence type="ECO:0000256" key="11">
    <source>
        <dbReference type="SAM" id="Coils"/>
    </source>
</evidence>
<keyword evidence="4" id="KW-0812">Transmembrane</keyword>
<keyword evidence="16" id="KW-1185">Reference proteome</keyword>
<dbReference type="GO" id="GO:0009279">
    <property type="term" value="C:cell outer membrane"/>
    <property type="evidence" value="ECO:0007669"/>
    <property type="project" value="UniProtKB-SubCell"/>
</dbReference>
<dbReference type="InterPro" id="IPR006665">
    <property type="entry name" value="OmpA-like"/>
</dbReference>
<dbReference type="InterPro" id="IPR028974">
    <property type="entry name" value="TSP_type-3_rpt"/>
</dbReference>
<feature type="chain" id="PRO_5020282412" evidence="13">
    <location>
        <begin position="26"/>
        <end position="450"/>
    </location>
</feature>
<evidence type="ECO:0000256" key="5">
    <source>
        <dbReference type="ARBA" id="ARBA00022729"/>
    </source>
</evidence>
<feature type="region of interest" description="Disordered" evidence="12">
    <location>
        <begin position="416"/>
        <end position="450"/>
    </location>
</feature>
<feature type="signal peptide" evidence="13">
    <location>
        <begin position="1"/>
        <end position="25"/>
    </location>
</feature>
<dbReference type="InterPro" id="IPR036737">
    <property type="entry name" value="OmpA-like_sf"/>
</dbReference>
<keyword evidence="8 10" id="KW-0472">Membrane</keyword>
<dbReference type="Gene3D" id="3.30.1330.60">
    <property type="entry name" value="OmpA-like domain"/>
    <property type="match status" value="1"/>
</dbReference>
<reference evidence="15 16" key="1">
    <citation type="submission" date="2019-03" db="EMBL/GenBank/DDBJ databases">
        <title>Genomic Encyclopedia of Type Strains, Phase IV (KMG-IV): sequencing the most valuable type-strain genomes for metagenomic binning, comparative biology and taxonomic classification.</title>
        <authorList>
            <person name="Goeker M."/>
        </authorList>
    </citation>
    <scope>NUCLEOTIDE SEQUENCE [LARGE SCALE GENOMIC DNA]</scope>
    <source>
        <strain evidence="15 16">DSM 21100</strain>
    </source>
</reference>
<dbReference type="Pfam" id="PF00691">
    <property type="entry name" value="OmpA"/>
    <property type="match status" value="1"/>
</dbReference>
<protein>
    <submittedName>
        <fullName evidence="15">OOP family OmpA-OmpF porin</fullName>
    </submittedName>
</protein>
<dbReference type="Gene3D" id="2.40.160.20">
    <property type="match status" value="1"/>
</dbReference>
<evidence type="ECO:0000256" key="6">
    <source>
        <dbReference type="ARBA" id="ARBA00023065"/>
    </source>
</evidence>
<dbReference type="InterPro" id="IPR006664">
    <property type="entry name" value="OMP_bac"/>
</dbReference>
<keyword evidence="5 13" id="KW-0732">Signal</keyword>
<evidence type="ECO:0000256" key="9">
    <source>
        <dbReference type="ARBA" id="ARBA00023237"/>
    </source>
</evidence>
<keyword evidence="11" id="KW-0175">Coiled coil</keyword>
<evidence type="ECO:0000256" key="7">
    <source>
        <dbReference type="ARBA" id="ARBA00023114"/>
    </source>
</evidence>
<dbReference type="SUPFAM" id="SSF103088">
    <property type="entry name" value="OmpA-like"/>
    <property type="match status" value="1"/>
</dbReference>
<feature type="domain" description="OmpA-like" evidence="14">
    <location>
        <begin position="337"/>
        <end position="450"/>
    </location>
</feature>
<keyword evidence="6" id="KW-0406">Ion transport</keyword>
<organism evidence="15 16">
    <name type="scientific">Anseongella ginsenosidimutans</name>
    <dbReference type="NCBI Taxonomy" id="496056"/>
    <lineage>
        <taxon>Bacteria</taxon>
        <taxon>Pseudomonadati</taxon>
        <taxon>Bacteroidota</taxon>
        <taxon>Sphingobacteriia</taxon>
        <taxon>Sphingobacteriales</taxon>
        <taxon>Sphingobacteriaceae</taxon>
        <taxon>Anseongella</taxon>
    </lineage>
</organism>
<keyword evidence="7" id="KW-0626">Porin</keyword>
<evidence type="ECO:0000313" key="15">
    <source>
        <dbReference type="EMBL" id="TCS85702.1"/>
    </source>
</evidence>
<evidence type="ECO:0000256" key="2">
    <source>
        <dbReference type="ARBA" id="ARBA00022448"/>
    </source>
</evidence>
<dbReference type="OrthoDB" id="1522982at2"/>
<comment type="subcellular location">
    <subcellularLocation>
        <location evidence="1">Cell outer membrane</location>
        <topology evidence="1">Multi-pass membrane protein</topology>
    </subcellularLocation>
</comment>
<dbReference type="GO" id="GO:0006811">
    <property type="term" value="P:monoatomic ion transport"/>
    <property type="evidence" value="ECO:0007669"/>
    <property type="project" value="UniProtKB-KW"/>
</dbReference>
<evidence type="ECO:0000256" key="3">
    <source>
        <dbReference type="ARBA" id="ARBA00022452"/>
    </source>
</evidence>
<keyword evidence="3" id="KW-1134">Transmembrane beta strand</keyword>
<dbReference type="InterPro" id="IPR050330">
    <property type="entry name" value="Bact_OuterMem_StrucFunc"/>
</dbReference>
<name>A0A4R3KMV0_9SPHI</name>
<dbReference type="GO" id="GO:0046930">
    <property type="term" value="C:pore complex"/>
    <property type="evidence" value="ECO:0007669"/>
    <property type="project" value="UniProtKB-KW"/>
</dbReference>
<dbReference type="SUPFAM" id="SSF103647">
    <property type="entry name" value="TSP type-3 repeat"/>
    <property type="match status" value="1"/>
</dbReference>
<evidence type="ECO:0000259" key="14">
    <source>
        <dbReference type="PROSITE" id="PS51123"/>
    </source>
</evidence>
<accession>A0A4R3KMV0</accession>
<dbReference type="InterPro" id="IPR011250">
    <property type="entry name" value="OMP/PagP_B-barrel"/>
</dbReference>
<dbReference type="Proteomes" id="UP000295807">
    <property type="component" value="Unassembled WGS sequence"/>
</dbReference>
<dbReference type="PRINTS" id="PR01023">
    <property type="entry name" value="NAFLGMOTY"/>
</dbReference>
<dbReference type="GO" id="GO:0005509">
    <property type="term" value="F:calcium ion binding"/>
    <property type="evidence" value="ECO:0007669"/>
    <property type="project" value="InterPro"/>
</dbReference>
<feature type="compositionally biased region" description="Basic and acidic residues" evidence="12">
    <location>
        <begin position="436"/>
        <end position="450"/>
    </location>
</feature>
<evidence type="ECO:0000256" key="1">
    <source>
        <dbReference type="ARBA" id="ARBA00004571"/>
    </source>
</evidence>
<dbReference type="PRINTS" id="PR01021">
    <property type="entry name" value="OMPADOMAIN"/>
</dbReference>
<proteinExistence type="predicted"/>
<dbReference type="Pfam" id="PF13505">
    <property type="entry name" value="OMP_b-brl"/>
    <property type="match status" value="1"/>
</dbReference>
<keyword evidence="9" id="KW-0998">Cell outer membrane</keyword>
<dbReference type="InterPro" id="IPR027385">
    <property type="entry name" value="Beta-barrel_OMP"/>
</dbReference>
<dbReference type="AlphaFoldDB" id="A0A4R3KMV0"/>
<dbReference type="PANTHER" id="PTHR30329">
    <property type="entry name" value="STATOR ELEMENT OF FLAGELLAR MOTOR COMPLEX"/>
    <property type="match status" value="1"/>
</dbReference>
<dbReference type="SUPFAM" id="SSF56925">
    <property type="entry name" value="OMPA-like"/>
    <property type="match status" value="1"/>
</dbReference>
<evidence type="ECO:0000256" key="10">
    <source>
        <dbReference type="PROSITE-ProRule" id="PRU00473"/>
    </source>
</evidence>